<dbReference type="Gene3D" id="3.30.2010.30">
    <property type="match status" value="1"/>
</dbReference>
<reference evidence="15 16" key="1">
    <citation type="submission" date="2023-08" db="EMBL/GenBank/DDBJ databases">
        <title>Whole-genome sequencing of halo(alkali)philic microorganisms from hypersaline lakes.</title>
        <authorList>
            <person name="Sorokin D.Y."/>
            <person name="Abbas B."/>
            <person name="Merkel A.Y."/>
        </authorList>
    </citation>
    <scope>NUCLEOTIDE SEQUENCE [LARGE SCALE GENOMIC DNA]</scope>
    <source>
        <strain evidence="15 16">AB-CW4</strain>
    </source>
</reference>
<dbReference type="InterPro" id="IPR015211">
    <property type="entry name" value="Peptidase_M1_C"/>
</dbReference>
<evidence type="ECO:0000313" key="16">
    <source>
        <dbReference type="Proteomes" id="UP001239019"/>
    </source>
</evidence>
<proteinExistence type="inferred from homology"/>
<keyword evidence="12" id="KW-0482">Metalloprotease</keyword>
<comment type="similarity">
    <text evidence="4">Belongs to the peptidase M1 family.</text>
</comment>
<dbReference type="SUPFAM" id="SSF55486">
    <property type="entry name" value="Metalloproteases ('zincins'), catalytic domain"/>
    <property type="match status" value="1"/>
</dbReference>
<gene>
    <name evidence="15" type="ORF">RBH19_11455</name>
</gene>
<dbReference type="RefSeq" id="WP_306728996.1">
    <property type="nucleotide sequence ID" value="NZ_JAVDDT010000008.1"/>
</dbReference>
<comment type="catalytic activity">
    <reaction evidence="1">
        <text>Release of an N-terminal amino acid, Xaa-|-Yaa- from a peptide, amide or arylamide. Xaa is preferably Ala, but may be most amino acids including Pro (slow action). When a terminal hydrophobic residue is followed by a prolyl residue, the two may be released as an intact Xaa-Pro dipeptide.</text>
        <dbReference type="EC" id="3.4.11.2"/>
    </reaction>
</comment>
<keyword evidence="10" id="KW-0378">Hydrolase</keyword>
<sequence>MVRKLIACLLLAGFALSGCEREAPHPPAVPDPHSHANPEQVRVSHVHMDLDVDFDRQVLDGWARLDLNWVDRRASRLVLDTRDLEIHRVEFKSGEDWLETEFTLAEAEQHLGSALTIELTGQPDTVRVHYTTSPDASGLQWLTPEQTAGGEHPFLFSQGQPTHARSYVPLQDAPQVRITYSAVLRPPQGLFAVMSAENDPHAERDGRFLFNMPEAVPPYLIALAVGDLYFEPISDRVGVYAEPRYLEAAVEEFAVTQRMLEKAEARFGDYDWGRYDLLVLPPSFPYGGMENPRVSFVTPTIIAGDESLVSLISHELVHSWAGNLVNNAAWRDLWLNEGVTVYMEYRNMEDVYDRERADMQSVIGYQGLLAALDSLPPERQILAVDLSGRPADDVFTLIPYQKGRLFITEIEERFGRERTDDFLRRYFERFAFQAITTEHFREFLLENLIKGNEDIMSPERVHEWIYEPGMPEGYPVPRSTAFERVDEMSERWLADEIGISDIRRDDWHALQWVYFLNNLPDELSRARLDALDEAFDLTHSANYEVAAAWLEIAIRNRYEPAMERVREFLLEVGRMKFLRPLYAALVETDRELAEAIYLEARAGYHPLGRDTVERLLDED</sequence>
<feature type="domain" description="Peptidase M1 leukotriene A4 hydrolase/aminopeptidase C-terminal" evidence="14">
    <location>
        <begin position="479"/>
        <end position="616"/>
    </location>
</feature>
<keyword evidence="13" id="KW-0732">Signal</keyword>
<dbReference type="InterPro" id="IPR038502">
    <property type="entry name" value="M1_LTA-4_hydro/amino_C_sf"/>
</dbReference>
<dbReference type="Gene3D" id="1.25.40.320">
    <property type="entry name" value="Peptidase M1, leukotriene A4 hydrolase/aminopeptidase C-terminal domain"/>
    <property type="match status" value="1"/>
</dbReference>
<dbReference type="PANTHER" id="PTHR45726">
    <property type="entry name" value="LEUKOTRIENE A-4 HYDROLASE"/>
    <property type="match status" value="1"/>
</dbReference>
<dbReference type="Gene3D" id="1.10.390.10">
    <property type="entry name" value="Neutral Protease Domain 2"/>
    <property type="match status" value="1"/>
</dbReference>
<dbReference type="Proteomes" id="UP001239019">
    <property type="component" value="Unassembled WGS sequence"/>
</dbReference>
<dbReference type="Pfam" id="PF09127">
    <property type="entry name" value="Leuk-A4-hydro_C"/>
    <property type="match status" value="1"/>
</dbReference>
<evidence type="ECO:0000256" key="10">
    <source>
        <dbReference type="ARBA" id="ARBA00022801"/>
    </source>
</evidence>
<feature type="chain" id="PRO_5046745476" description="Aminopeptidase N" evidence="13">
    <location>
        <begin position="18"/>
        <end position="619"/>
    </location>
</feature>
<comment type="subcellular location">
    <subcellularLocation>
        <location evidence="3">Cytoplasm</location>
    </subcellularLocation>
</comment>
<evidence type="ECO:0000256" key="7">
    <source>
        <dbReference type="ARBA" id="ARBA00022490"/>
    </source>
</evidence>
<organism evidence="15 16">
    <name type="scientific">Natronospira bacteriovora</name>
    <dbReference type="NCBI Taxonomy" id="3069753"/>
    <lineage>
        <taxon>Bacteria</taxon>
        <taxon>Pseudomonadati</taxon>
        <taxon>Pseudomonadota</taxon>
        <taxon>Gammaproteobacteria</taxon>
        <taxon>Natronospirales</taxon>
        <taxon>Natronospiraceae</taxon>
        <taxon>Natronospira</taxon>
    </lineage>
</organism>
<dbReference type="PROSITE" id="PS51257">
    <property type="entry name" value="PROKAR_LIPOPROTEIN"/>
    <property type="match status" value="1"/>
</dbReference>
<accession>A0ABU0W8X6</accession>
<keyword evidence="16" id="KW-1185">Reference proteome</keyword>
<keyword evidence="8" id="KW-0645">Protease</keyword>
<dbReference type="InterPro" id="IPR016024">
    <property type="entry name" value="ARM-type_fold"/>
</dbReference>
<dbReference type="InterPro" id="IPR034015">
    <property type="entry name" value="M1_LTA4H"/>
</dbReference>
<evidence type="ECO:0000256" key="4">
    <source>
        <dbReference type="ARBA" id="ARBA00010136"/>
    </source>
</evidence>
<evidence type="ECO:0000256" key="9">
    <source>
        <dbReference type="ARBA" id="ARBA00022723"/>
    </source>
</evidence>
<dbReference type="InterPro" id="IPR014782">
    <property type="entry name" value="Peptidase_M1_dom"/>
</dbReference>
<keyword evidence="7" id="KW-0963">Cytoplasm</keyword>
<comment type="caution">
    <text evidence="15">The sequence shown here is derived from an EMBL/GenBank/DDBJ whole genome shotgun (WGS) entry which is preliminary data.</text>
</comment>
<dbReference type="SMART" id="SM01263">
    <property type="entry name" value="Leuk-A4-hydro_C"/>
    <property type="match status" value="1"/>
</dbReference>
<dbReference type="PRINTS" id="PR00756">
    <property type="entry name" value="ALADIPTASE"/>
</dbReference>
<dbReference type="SUPFAM" id="SSF48371">
    <property type="entry name" value="ARM repeat"/>
    <property type="match status" value="1"/>
</dbReference>
<evidence type="ECO:0000256" key="3">
    <source>
        <dbReference type="ARBA" id="ARBA00004496"/>
    </source>
</evidence>
<dbReference type="SUPFAM" id="SSF63737">
    <property type="entry name" value="Leukotriene A4 hydrolase N-terminal domain"/>
    <property type="match status" value="1"/>
</dbReference>
<evidence type="ECO:0000256" key="12">
    <source>
        <dbReference type="ARBA" id="ARBA00023049"/>
    </source>
</evidence>
<evidence type="ECO:0000256" key="11">
    <source>
        <dbReference type="ARBA" id="ARBA00022833"/>
    </source>
</evidence>
<evidence type="ECO:0000256" key="5">
    <source>
        <dbReference type="ARBA" id="ARBA00012564"/>
    </source>
</evidence>
<comment type="cofactor">
    <cofactor evidence="2">
        <name>Zn(2+)</name>
        <dbReference type="ChEBI" id="CHEBI:29105"/>
    </cofactor>
</comment>
<dbReference type="PANTHER" id="PTHR45726:SF3">
    <property type="entry name" value="LEUKOTRIENE A-4 HYDROLASE"/>
    <property type="match status" value="1"/>
</dbReference>
<dbReference type="EMBL" id="JAVDDT010000008">
    <property type="protein sequence ID" value="MDQ2070496.1"/>
    <property type="molecule type" value="Genomic_DNA"/>
</dbReference>
<evidence type="ECO:0000256" key="13">
    <source>
        <dbReference type="SAM" id="SignalP"/>
    </source>
</evidence>
<protein>
    <recommendedName>
        <fullName evidence="6">Aminopeptidase N</fullName>
        <ecNumber evidence="5">3.4.11.2</ecNumber>
    </recommendedName>
</protein>
<evidence type="ECO:0000256" key="2">
    <source>
        <dbReference type="ARBA" id="ARBA00001947"/>
    </source>
</evidence>
<dbReference type="InterPro" id="IPR049980">
    <property type="entry name" value="LTA4H_cat"/>
</dbReference>
<name>A0ABU0W8X6_9GAMM</name>
<dbReference type="Pfam" id="PF17900">
    <property type="entry name" value="Peptidase_M1_N"/>
    <property type="match status" value="1"/>
</dbReference>
<evidence type="ECO:0000256" key="8">
    <source>
        <dbReference type="ARBA" id="ARBA00022670"/>
    </source>
</evidence>
<dbReference type="Gene3D" id="2.60.40.1730">
    <property type="entry name" value="tricorn interacting facor f3 domain"/>
    <property type="match status" value="1"/>
</dbReference>
<keyword evidence="9" id="KW-0479">Metal-binding</keyword>
<evidence type="ECO:0000256" key="1">
    <source>
        <dbReference type="ARBA" id="ARBA00000098"/>
    </source>
</evidence>
<dbReference type="InterPro" id="IPR045357">
    <property type="entry name" value="Aminopeptidase_N-like_N"/>
</dbReference>
<keyword evidence="11" id="KW-0862">Zinc</keyword>
<evidence type="ECO:0000256" key="6">
    <source>
        <dbReference type="ARBA" id="ARBA00015611"/>
    </source>
</evidence>
<dbReference type="InterPro" id="IPR042097">
    <property type="entry name" value="Aminopeptidase_N-like_N_sf"/>
</dbReference>
<evidence type="ECO:0000259" key="14">
    <source>
        <dbReference type="SMART" id="SM01263"/>
    </source>
</evidence>
<evidence type="ECO:0000313" key="15">
    <source>
        <dbReference type="EMBL" id="MDQ2070496.1"/>
    </source>
</evidence>
<dbReference type="EC" id="3.4.11.2" evidence="5"/>
<dbReference type="InterPro" id="IPR027268">
    <property type="entry name" value="Peptidase_M4/M1_CTD_sf"/>
</dbReference>
<dbReference type="InterPro" id="IPR001930">
    <property type="entry name" value="Peptidase_M1"/>
</dbReference>
<dbReference type="CDD" id="cd09599">
    <property type="entry name" value="M1_LTA4H"/>
    <property type="match status" value="1"/>
</dbReference>
<feature type="signal peptide" evidence="13">
    <location>
        <begin position="1"/>
        <end position="17"/>
    </location>
</feature>
<dbReference type="Pfam" id="PF01433">
    <property type="entry name" value="Peptidase_M1"/>
    <property type="match status" value="1"/>
</dbReference>